<dbReference type="Pfam" id="PF13860">
    <property type="entry name" value="FlgD_ig"/>
    <property type="match status" value="1"/>
</dbReference>
<reference evidence="3" key="1">
    <citation type="submission" date="2020-07" db="EMBL/GenBank/DDBJ databases">
        <title>Huge and variable diversity of episymbiotic CPR bacteria and DPANN archaea in groundwater ecosystems.</title>
        <authorList>
            <person name="He C.Y."/>
            <person name="Keren R."/>
            <person name="Whittaker M."/>
            <person name="Farag I.F."/>
            <person name="Doudna J."/>
            <person name="Cate J.H.D."/>
            <person name="Banfield J.F."/>
        </authorList>
    </citation>
    <scope>NUCLEOTIDE SEQUENCE</scope>
    <source>
        <strain evidence="3">NC_groundwater_1520_Pr4_B-0.1um_53_5</strain>
    </source>
</reference>
<evidence type="ECO:0000313" key="4">
    <source>
        <dbReference type="Proteomes" id="UP000736328"/>
    </source>
</evidence>
<dbReference type="InterPro" id="IPR025965">
    <property type="entry name" value="FlgD/Vpr_Ig-like"/>
</dbReference>
<feature type="domain" description="FlgD/Vpr Ig-like" evidence="2">
    <location>
        <begin position="190"/>
        <end position="247"/>
    </location>
</feature>
<evidence type="ECO:0000256" key="1">
    <source>
        <dbReference type="SAM" id="SignalP"/>
    </source>
</evidence>
<feature type="signal peptide" evidence="1">
    <location>
        <begin position="1"/>
        <end position="21"/>
    </location>
</feature>
<evidence type="ECO:0000259" key="2">
    <source>
        <dbReference type="Pfam" id="PF13860"/>
    </source>
</evidence>
<dbReference type="NCBIfam" id="TIGR04183">
    <property type="entry name" value="Por_Secre_tail"/>
    <property type="match status" value="1"/>
</dbReference>
<sequence length="259" mass="28842">MLKKILFIFVLALLAANLGNAKTWEVPSGSCENKITVVAEFPSNSDVVSCKIVKVPEMIKYISFMDDKRNDNRKVIPAGDDSIRNSCITPLVKYAPFKSANNRVNKKSILKEYVFYFDVDEKSKTGETGKIELKFSDSSGRMWYKNVDIKITPGANVALNPITDKPKEINNLFACKPNPFGVYTEIKFSLAKKEAVQVSIYDIQGRLVKTIVNGTIAPGTHLLNWDGKDNAGQYAANGVYFISVKAESFYAANKVVYIK</sequence>
<gene>
    <name evidence="3" type="ORF">HY768_04795</name>
</gene>
<protein>
    <submittedName>
        <fullName evidence="3">T9SS type A sorting domain-containing protein</fullName>
    </submittedName>
</protein>
<feature type="chain" id="PRO_5037276942" evidence="1">
    <location>
        <begin position="22"/>
        <end position="259"/>
    </location>
</feature>
<evidence type="ECO:0000313" key="3">
    <source>
        <dbReference type="EMBL" id="MBI4726531.1"/>
    </source>
</evidence>
<dbReference type="AlphaFoldDB" id="A0A933MKL3"/>
<dbReference type="Proteomes" id="UP000736328">
    <property type="component" value="Unassembled WGS sequence"/>
</dbReference>
<organism evidence="3 4">
    <name type="scientific">candidate division TA06 bacterium</name>
    <dbReference type="NCBI Taxonomy" id="2250710"/>
    <lineage>
        <taxon>Bacteria</taxon>
        <taxon>Bacteria division TA06</taxon>
    </lineage>
</organism>
<dbReference type="Gene3D" id="2.60.40.4070">
    <property type="match status" value="1"/>
</dbReference>
<dbReference type="EMBL" id="JACQXR010000058">
    <property type="protein sequence ID" value="MBI4726531.1"/>
    <property type="molecule type" value="Genomic_DNA"/>
</dbReference>
<comment type="caution">
    <text evidence="3">The sequence shown here is derived from an EMBL/GenBank/DDBJ whole genome shotgun (WGS) entry which is preliminary data.</text>
</comment>
<dbReference type="InterPro" id="IPR026444">
    <property type="entry name" value="Secre_tail"/>
</dbReference>
<proteinExistence type="predicted"/>
<accession>A0A933MKL3</accession>
<name>A0A933MKL3_UNCT6</name>
<keyword evidence="1" id="KW-0732">Signal</keyword>